<keyword evidence="4" id="KW-1185">Reference proteome</keyword>
<feature type="compositionally biased region" description="Low complexity" evidence="1">
    <location>
        <begin position="30"/>
        <end position="44"/>
    </location>
</feature>
<dbReference type="Proteomes" id="UP000320475">
    <property type="component" value="Unassembled WGS sequence"/>
</dbReference>
<organism evidence="2 5">
    <name type="scientific">Synchytrium endobioticum</name>
    <dbReference type="NCBI Taxonomy" id="286115"/>
    <lineage>
        <taxon>Eukaryota</taxon>
        <taxon>Fungi</taxon>
        <taxon>Fungi incertae sedis</taxon>
        <taxon>Chytridiomycota</taxon>
        <taxon>Chytridiomycota incertae sedis</taxon>
        <taxon>Chytridiomycetes</taxon>
        <taxon>Synchytriales</taxon>
        <taxon>Synchytriaceae</taxon>
        <taxon>Synchytrium</taxon>
    </lineage>
</organism>
<dbReference type="EMBL" id="QEAN01000113">
    <property type="protein sequence ID" value="TPX47594.1"/>
    <property type="molecule type" value="Genomic_DNA"/>
</dbReference>
<proteinExistence type="predicted"/>
<name>A0A507D0Y0_9FUNG</name>
<protein>
    <submittedName>
        <fullName evidence="2">Uncharacterized protein</fullName>
    </submittedName>
</protein>
<feature type="region of interest" description="Disordered" evidence="1">
    <location>
        <begin position="15"/>
        <end position="81"/>
    </location>
</feature>
<dbReference type="EMBL" id="QEAM01000155">
    <property type="protein sequence ID" value="TPX45109.1"/>
    <property type="molecule type" value="Genomic_DNA"/>
</dbReference>
<sequence>MTVITPLHSQPGSFRSFLRRVTGANRTKRTSSSASASLTRSNSLRNRKSAKKINRYSTHRSFNSSKWVSEQTPLADDPPWY</sequence>
<dbReference type="AlphaFoldDB" id="A0A507D0Y0"/>
<evidence type="ECO:0000313" key="4">
    <source>
        <dbReference type="Proteomes" id="UP000317494"/>
    </source>
</evidence>
<evidence type="ECO:0000256" key="1">
    <source>
        <dbReference type="SAM" id="MobiDB-lite"/>
    </source>
</evidence>
<evidence type="ECO:0000313" key="2">
    <source>
        <dbReference type="EMBL" id="TPX45109.1"/>
    </source>
</evidence>
<feature type="compositionally biased region" description="Polar residues" evidence="1">
    <location>
        <begin position="59"/>
        <end position="72"/>
    </location>
</feature>
<evidence type="ECO:0000313" key="3">
    <source>
        <dbReference type="EMBL" id="TPX47594.1"/>
    </source>
</evidence>
<comment type="caution">
    <text evidence="2">The sequence shown here is derived from an EMBL/GenBank/DDBJ whole genome shotgun (WGS) entry which is preliminary data.</text>
</comment>
<accession>A0A507D0Y0</accession>
<gene>
    <name evidence="2" type="ORF">SeLEV6574_g04098</name>
    <name evidence="3" type="ORF">SeMB42_g03269</name>
</gene>
<reference evidence="4 5" key="1">
    <citation type="journal article" date="2019" name="Sci. Rep.">
        <title>Comparative genomics of chytrid fungi reveal insights into the obligate biotrophic and pathogenic lifestyle of Synchytrium endobioticum.</title>
        <authorList>
            <person name="van de Vossenberg B.T.L.H."/>
            <person name="Warris S."/>
            <person name="Nguyen H.D.T."/>
            <person name="van Gent-Pelzer M.P.E."/>
            <person name="Joly D.L."/>
            <person name="van de Geest H.C."/>
            <person name="Bonants P.J.M."/>
            <person name="Smith D.S."/>
            <person name="Levesque C.A."/>
            <person name="van der Lee T.A.J."/>
        </authorList>
    </citation>
    <scope>NUCLEOTIDE SEQUENCE [LARGE SCALE GENOMIC DNA]</scope>
    <source>
        <strain evidence="2 5">LEV6574</strain>
        <strain evidence="3 4">MB42</strain>
    </source>
</reference>
<evidence type="ECO:0000313" key="5">
    <source>
        <dbReference type="Proteomes" id="UP000320475"/>
    </source>
</evidence>
<feature type="compositionally biased region" description="Basic residues" evidence="1">
    <location>
        <begin position="45"/>
        <end position="58"/>
    </location>
</feature>
<dbReference type="Proteomes" id="UP000317494">
    <property type="component" value="Unassembled WGS sequence"/>
</dbReference>
<dbReference type="VEuPathDB" id="FungiDB:SeMB42_g03269"/>